<gene>
    <name evidence="2" type="ORF">QTP81_10825</name>
</gene>
<evidence type="ECO:0000313" key="3">
    <source>
        <dbReference type="Proteomes" id="UP001234343"/>
    </source>
</evidence>
<name>A0ABT7SY51_9ALTE</name>
<dbReference type="Pfam" id="PF04940">
    <property type="entry name" value="BLUF"/>
    <property type="match status" value="1"/>
</dbReference>
<dbReference type="InterPro" id="IPR036046">
    <property type="entry name" value="Acylphosphatase-like_dom_sf"/>
</dbReference>
<dbReference type="RefSeq" id="WP_289365439.1">
    <property type="nucleotide sequence ID" value="NZ_JAUCBP010000007.1"/>
</dbReference>
<organism evidence="2 3">
    <name type="scientific">Alteromonas arenosi</name>
    <dbReference type="NCBI Taxonomy" id="3055817"/>
    <lineage>
        <taxon>Bacteria</taxon>
        <taxon>Pseudomonadati</taxon>
        <taxon>Pseudomonadota</taxon>
        <taxon>Gammaproteobacteria</taxon>
        <taxon>Alteromonadales</taxon>
        <taxon>Alteromonadaceae</taxon>
        <taxon>Alteromonas/Salinimonas group</taxon>
        <taxon>Alteromonas</taxon>
    </lineage>
</organism>
<comment type="caution">
    <text evidence="2">The sequence shown here is derived from an EMBL/GenBank/DDBJ whole genome shotgun (WGS) entry which is preliminary data.</text>
</comment>
<evidence type="ECO:0000313" key="2">
    <source>
        <dbReference type="EMBL" id="MDM7861090.1"/>
    </source>
</evidence>
<protein>
    <submittedName>
        <fullName evidence="2">BLUF domain-containing protein</fullName>
    </submittedName>
</protein>
<dbReference type="PROSITE" id="PS50925">
    <property type="entry name" value="BLUF"/>
    <property type="match status" value="1"/>
</dbReference>
<evidence type="ECO:0000259" key="1">
    <source>
        <dbReference type="PROSITE" id="PS50925"/>
    </source>
</evidence>
<dbReference type="InterPro" id="IPR007024">
    <property type="entry name" value="BLUF_domain"/>
</dbReference>
<keyword evidence="3" id="KW-1185">Reference proteome</keyword>
<feature type="domain" description="BLUF" evidence="1">
    <location>
        <begin position="1"/>
        <end position="83"/>
    </location>
</feature>
<dbReference type="Proteomes" id="UP001234343">
    <property type="component" value="Unassembled WGS sequence"/>
</dbReference>
<dbReference type="EMBL" id="JAUCBP010000007">
    <property type="protein sequence ID" value="MDM7861090.1"/>
    <property type="molecule type" value="Genomic_DNA"/>
</dbReference>
<dbReference type="SUPFAM" id="SSF54975">
    <property type="entry name" value="Acylphosphatase/BLUF domain-like"/>
    <property type="match status" value="1"/>
</dbReference>
<proteinExistence type="predicted"/>
<dbReference type="Gene3D" id="3.30.70.100">
    <property type="match status" value="1"/>
</dbReference>
<reference evidence="2 3" key="1">
    <citation type="submission" date="2023-06" db="EMBL/GenBank/DDBJ databases">
        <title>Alteromonas sp. ASW11-36 isolated from intertidal sand.</title>
        <authorList>
            <person name="Li Y."/>
        </authorList>
    </citation>
    <scope>NUCLEOTIDE SEQUENCE [LARGE SCALE GENOMIC DNA]</scope>
    <source>
        <strain evidence="2 3">ASW11-36</strain>
    </source>
</reference>
<dbReference type="SMART" id="SM01034">
    <property type="entry name" value="BLUF"/>
    <property type="match status" value="1"/>
</dbReference>
<sequence>MKQLIYISRATKPFDNNELAELAAISSAANKQRNVTGCLTYNEGVFLQLLEGEDSVVDSLYAHIAADPRHTKSRIVYSRQESK</sequence>
<accession>A0ABT7SY51</accession>